<evidence type="ECO:0000256" key="5">
    <source>
        <dbReference type="RuleBase" id="RU004478"/>
    </source>
</evidence>
<dbReference type="PRINTS" id="PR00773">
    <property type="entry name" value="GRPEPROTEIN"/>
</dbReference>
<dbReference type="GO" id="GO:0006457">
    <property type="term" value="P:protein folding"/>
    <property type="evidence" value="ECO:0007669"/>
    <property type="project" value="InterPro"/>
</dbReference>
<dbReference type="AlphaFoldDB" id="A0A4D6YC49"/>
<keyword evidence="4" id="KW-0963">Cytoplasm</keyword>
<proteinExistence type="inferred from homology"/>
<dbReference type="PANTHER" id="PTHR21237:SF23">
    <property type="entry name" value="GRPE PROTEIN HOMOLOG, MITOCHONDRIAL"/>
    <property type="match status" value="1"/>
</dbReference>
<evidence type="ECO:0000256" key="1">
    <source>
        <dbReference type="ARBA" id="ARBA00009054"/>
    </source>
</evidence>
<dbReference type="Gene3D" id="3.90.20.20">
    <property type="match status" value="1"/>
</dbReference>
<dbReference type="SUPFAM" id="SSF58014">
    <property type="entry name" value="Coiled-coil domain of nucleotide exchange factor GrpE"/>
    <property type="match status" value="1"/>
</dbReference>
<gene>
    <name evidence="4 7" type="primary">grpE</name>
    <name evidence="7" type="ORF">D9V73_00880</name>
</gene>
<dbReference type="RefSeq" id="WP_158336411.1">
    <property type="nucleotide sequence ID" value="NZ_CP033004.1"/>
</dbReference>
<dbReference type="GO" id="GO:0042803">
    <property type="term" value="F:protein homodimerization activity"/>
    <property type="evidence" value="ECO:0007669"/>
    <property type="project" value="InterPro"/>
</dbReference>
<keyword evidence="6" id="KW-0175">Coiled coil</keyword>
<sequence length="190" mass="22072">MSNNNIKLDTTNDNENVTIQKNQTKNIPNQRDSFNNINQLNEKILNIKKNIVDIKLREQAEIENIKKRTDKKIKEIEKTQLQYFCTKLIPILDDLNNIKNIAHTLNIEHNKIVKGISLTLKSLLNTIKQCNIIVENKINIKFNPLLHQTESNEQLNDTDSYYVSSIIKDGYICQDTIIRKATVNIKKETL</sequence>
<dbReference type="InterPro" id="IPR013805">
    <property type="entry name" value="GrpE_CC"/>
</dbReference>
<dbReference type="Gene3D" id="2.30.22.10">
    <property type="entry name" value="Head domain of nucleotide exchange factor GrpE"/>
    <property type="match status" value="1"/>
</dbReference>
<dbReference type="EMBL" id="CP033004">
    <property type="protein sequence ID" value="QCI23210.1"/>
    <property type="molecule type" value="Genomic_DNA"/>
</dbReference>
<keyword evidence="3 4" id="KW-0143">Chaperone</keyword>
<comment type="similarity">
    <text evidence="1 4 5">Belongs to the GrpE family.</text>
</comment>
<feature type="coiled-coil region" evidence="6">
    <location>
        <begin position="37"/>
        <end position="82"/>
    </location>
</feature>
<dbReference type="Proteomes" id="UP000298566">
    <property type="component" value="Chromosome"/>
</dbReference>
<dbReference type="InterPro" id="IPR009012">
    <property type="entry name" value="GrpE_head"/>
</dbReference>
<dbReference type="GO" id="GO:0000774">
    <property type="term" value="F:adenyl-nucleotide exchange factor activity"/>
    <property type="evidence" value="ECO:0007669"/>
    <property type="project" value="InterPro"/>
</dbReference>
<dbReference type="SUPFAM" id="SSF51064">
    <property type="entry name" value="Head domain of nucleotide exchange factor GrpE"/>
    <property type="match status" value="1"/>
</dbReference>
<dbReference type="Pfam" id="PF01025">
    <property type="entry name" value="GrpE"/>
    <property type="match status" value="1"/>
</dbReference>
<evidence type="ECO:0000256" key="6">
    <source>
        <dbReference type="SAM" id="Coils"/>
    </source>
</evidence>
<organism evidence="7 8">
    <name type="scientific">Buchnera aphidicola subsp. Melaphis rhois</name>
    <dbReference type="NCBI Taxonomy" id="118103"/>
    <lineage>
        <taxon>Bacteria</taxon>
        <taxon>Pseudomonadati</taxon>
        <taxon>Pseudomonadota</taxon>
        <taxon>Gammaproteobacteria</taxon>
        <taxon>Enterobacterales</taxon>
        <taxon>Erwiniaceae</taxon>
        <taxon>Buchnera</taxon>
    </lineage>
</organism>
<evidence type="ECO:0000256" key="4">
    <source>
        <dbReference type="HAMAP-Rule" id="MF_01151"/>
    </source>
</evidence>
<dbReference type="OrthoDB" id="9789811at2"/>
<dbReference type="GO" id="GO:0051082">
    <property type="term" value="F:unfolded protein binding"/>
    <property type="evidence" value="ECO:0007669"/>
    <property type="project" value="TreeGrafter"/>
</dbReference>
<dbReference type="InterPro" id="IPR000740">
    <property type="entry name" value="GrpE"/>
</dbReference>
<comment type="subcellular location">
    <subcellularLocation>
        <location evidence="4">Cytoplasm</location>
    </subcellularLocation>
</comment>
<protein>
    <recommendedName>
        <fullName evidence="4">Protein GrpE</fullName>
    </recommendedName>
    <alternativeName>
        <fullName evidence="4">HSP-70 cofactor</fullName>
    </alternativeName>
</protein>
<comment type="function">
    <text evidence="4">Participates actively in the response to hyperosmotic and heat shock by preventing the aggregation of stress-denatured proteins, in association with DnaK and GrpE. It is the nucleotide exchange factor for DnaK and may function as a thermosensor. Unfolded proteins bind initially to DnaJ; upon interaction with the DnaJ-bound protein, DnaK hydrolyzes its bound ATP, resulting in the formation of a stable complex. GrpE releases ADP from DnaK; ATP binding to DnaK triggers the release of the substrate protein, thus completing the reaction cycle. Several rounds of ATP-dependent interactions between DnaJ, DnaK and GrpE are required for fully efficient folding.</text>
</comment>
<evidence type="ECO:0000313" key="8">
    <source>
        <dbReference type="Proteomes" id="UP000298566"/>
    </source>
</evidence>
<accession>A0A4D6YC49</accession>
<dbReference type="PANTHER" id="PTHR21237">
    <property type="entry name" value="GRPE PROTEIN"/>
    <property type="match status" value="1"/>
</dbReference>
<dbReference type="HAMAP" id="MF_01151">
    <property type="entry name" value="GrpE"/>
    <property type="match status" value="1"/>
</dbReference>
<name>A0A4D6YC49_BUCMH</name>
<comment type="subunit">
    <text evidence="4">Homodimer.</text>
</comment>
<evidence type="ECO:0000256" key="2">
    <source>
        <dbReference type="ARBA" id="ARBA00023016"/>
    </source>
</evidence>
<dbReference type="GO" id="GO:0005737">
    <property type="term" value="C:cytoplasm"/>
    <property type="evidence" value="ECO:0007669"/>
    <property type="project" value="UniProtKB-SubCell"/>
</dbReference>
<evidence type="ECO:0000256" key="3">
    <source>
        <dbReference type="ARBA" id="ARBA00023186"/>
    </source>
</evidence>
<reference evidence="7 8" key="1">
    <citation type="submission" date="2018-10" db="EMBL/GenBank/DDBJ databases">
        <title>Comparative functional genomics of the obligate endosymbiont Buchnera aphidicola.</title>
        <authorList>
            <person name="Chong R.A."/>
        </authorList>
    </citation>
    <scope>NUCLEOTIDE SEQUENCE [LARGE SCALE GENOMIC DNA]</scope>
    <source>
        <strain evidence="7 8">Mrh</strain>
    </source>
</reference>
<evidence type="ECO:0000313" key="7">
    <source>
        <dbReference type="EMBL" id="QCI23210.1"/>
    </source>
</evidence>
<dbReference type="GO" id="GO:0051087">
    <property type="term" value="F:protein-folding chaperone binding"/>
    <property type="evidence" value="ECO:0007669"/>
    <property type="project" value="InterPro"/>
</dbReference>
<keyword evidence="2 4" id="KW-0346">Stress response</keyword>